<dbReference type="Pfam" id="PF01433">
    <property type="entry name" value="Peptidase_M1"/>
    <property type="match status" value="1"/>
</dbReference>
<dbReference type="EC" id="3.4.11.2" evidence="4"/>
<evidence type="ECO:0000313" key="19">
    <source>
        <dbReference type="Proteomes" id="UP000198649"/>
    </source>
</evidence>
<evidence type="ECO:0000256" key="8">
    <source>
        <dbReference type="ARBA" id="ARBA00022723"/>
    </source>
</evidence>
<reference evidence="18 19" key="1">
    <citation type="submission" date="2016-10" db="EMBL/GenBank/DDBJ databases">
        <authorList>
            <person name="de Groot N.N."/>
        </authorList>
    </citation>
    <scope>NUCLEOTIDE SEQUENCE [LARGE SCALE GENOMIC DNA]</scope>
    <source>
        <strain evidence="18 19">CGMCC 1.11156</strain>
    </source>
</reference>
<evidence type="ECO:0000256" key="12">
    <source>
        <dbReference type="ARBA" id="ARBA00029811"/>
    </source>
</evidence>
<evidence type="ECO:0000256" key="5">
    <source>
        <dbReference type="ARBA" id="ARBA00015611"/>
    </source>
</evidence>
<dbReference type="InterPro" id="IPR001930">
    <property type="entry name" value="Peptidase_M1"/>
</dbReference>
<proteinExistence type="inferred from homology"/>
<keyword evidence="11" id="KW-0482">Metalloprotease</keyword>
<feature type="active site" description="Proton acceptor" evidence="14">
    <location>
        <position position="296"/>
    </location>
</feature>
<dbReference type="InterPro" id="IPR014782">
    <property type="entry name" value="Peptidase_M1_dom"/>
</dbReference>
<dbReference type="Gene3D" id="1.10.390.10">
    <property type="entry name" value="Neutral Protease Domain 2"/>
    <property type="match status" value="1"/>
</dbReference>
<dbReference type="Gene3D" id="3.30.2010.30">
    <property type="match status" value="1"/>
</dbReference>
<name>A0A1I3BK45_9ACTN</name>
<dbReference type="InterPro" id="IPR034015">
    <property type="entry name" value="M1_LTA4H"/>
</dbReference>
<keyword evidence="8 15" id="KW-0479">Metal-binding</keyword>
<evidence type="ECO:0000256" key="1">
    <source>
        <dbReference type="ARBA" id="ARBA00000098"/>
    </source>
</evidence>
<evidence type="ECO:0000259" key="16">
    <source>
        <dbReference type="Pfam" id="PF01433"/>
    </source>
</evidence>
<gene>
    <name evidence="18" type="ORF">SAMN05216561_101182</name>
</gene>
<dbReference type="EMBL" id="FOQG01000001">
    <property type="protein sequence ID" value="SFH62633.1"/>
    <property type="molecule type" value="Genomic_DNA"/>
</dbReference>
<dbReference type="GO" id="GO:0005737">
    <property type="term" value="C:cytoplasm"/>
    <property type="evidence" value="ECO:0007669"/>
    <property type="project" value="UniProtKB-SubCell"/>
</dbReference>
<dbReference type="PANTHER" id="PTHR45726">
    <property type="entry name" value="LEUKOTRIENE A-4 HYDROLASE"/>
    <property type="match status" value="1"/>
</dbReference>
<accession>A0A1I3BK45</accession>
<dbReference type="GO" id="GO:0016285">
    <property type="term" value="F:alanyl aminopeptidase activity"/>
    <property type="evidence" value="ECO:0007669"/>
    <property type="project" value="UniProtKB-EC"/>
</dbReference>
<comment type="cofactor">
    <cofactor evidence="15">
        <name>Zn(2+)</name>
        <dbReference type="ChEBI" id="CHEBI:29105"/>
    </cofactor>
    <text evidence="15">Binds 1 zinc ion per subunit.</text>
</comment>
<dbReference type="InterPro" id="IPR027268">
    <property type="entry name" value="Peptidase_M4/M1_CTD_sf"/>
</dbReference>
<evidence type="ECO:0000256" key="3">
    <source>
        <dbReference type="ARBA" id="ARBA00010136"/>
    </source>
</evidence>
<keyword evidence="6" id="KW-0963">Cytoplasm</keyword>
<dbReference type="PANTHER" id="PTHR45726:SF3">
    <property type="entry name" value="LEUKOTRIENE A-4 HYDROLASE"/>
    <property type="match status" value="1"/>
</dbReference>
<evidence type="ECO:0000256" key="15">
    <source>
        <dbReference type="PIRSR" id="PIRSR634015-3"/>
    </source>
</evidence>
<dbReference type="STRING" id="1005945.SAMN05216561_101182"/>
<feature type="binding site" evidence="15">
    <location>
        <position position="299"/>
    </location>
    <ligand>
        <name>Zn(2+)</name>
        <dbReference type="ChEBI" id="CHEBI:29105"/>
        <note>catalytic</note>
    </ligand>
</feature>
<feature type="domain" description="Peptidase M1 membrane alanine aminopeptidase" evidence="16">
    <location>
        <begin position="238"/>
        <end position="435"/>
    </location>
</feature>
<comment type="catalytic activity">
    <reaction evidence="1">
        <text>Release of an N-terminal amino acid, Xaa-|-Yaa- from a peptide, amide or arylamide. Xaa is preferably Ala, but may be most amino acids including Pro (slow action). When a terminal hydrophobic residue is followed by a prolyl residue, the two may be released as an intact Xaa-Pro dipeptide.</text>
        <dbReference type="EC" id="3.4.11.2"/>
    </reaction>
</comment>
<dbReference type="SUPFAM" id="SSF63737">
    <property type="entry name" value="Leukotriene A4 hydrolase N-terminal domain"/>
    <property type="match status" value="1"/>
</dbReference>
<comment type="similarity">
    <text evidence="3">Belongs to the peptidase M1 family.</text>
</comment>
<dbReference type="Pfam" id="PF17900">
    <property type="entry name" value="Peptidase_M1_N"/>
    <property type="match status" value="1"/>
</dbReference>
<feature type="binding site" evidence="15">
    <location>
        <position position="295"/>
    </location>
    <ligand>
        <name>Zn(2+)</name>
        <dbReference type="ChEBI" id="CHEBI:29105"/>
        <note>catalytic</note>
    </ligand>
</feature>
<dbReference type="CDD" id="cd09603">
    <property type="entry name" value="M1_APN_like"/>
    <property type="match status" value="1"/>
</dbReference>
<dbReference type="Gene3D" id="2.60.40.1730">
    <property type="entry name" value="tricorn interacting facor f3 domain"/>
    <property type="match status" value="1"/>
</dbReference>
<evidence type="ECO:0000256" key="13">
    <source>
        <dbReference type="ARBA" id="ARBA00031533"/>
    </source>
</evidence>
<evidence type="ECO:0000256" key="10">
    <source>
        <dbReference type="ARBA" id="ARBA00022833"/>
    </source>
</evidence>
<dbReference type="AlphaFoldDB" id="A0A1I3BK45"/>
<evidence type="ECO:0000256" key="9">
    <source>
        <dbReference type="ARBA" id="ARBA00022801"/>
    </source>
</evidence>
<evidence type="ECO:0000256" key="7">
    <source>
        <dbReference type="ARBA" id="ARBA00022670"/>
    </source>
</evidence>
<evidence type="ECO:0000256" key="6">
    <source>
        <dbReference type="ARBA" id="ARBA00022490"/>
    </source>
</evidence>
<comment type="subcellular location">
    <subcellularLocation>
        <location evidence="2">Cytoplasm</location>
    </subcellularLocation>
</comment>
<organism evidence="18 19">
    <name type="scientific">Nocardioides psychrotolerans</name>
    <dbReference type="NCBI Taxonomy" id="1005945"/>
    <lineage>
        <taxon>Bacteria</taxon>
        <taxon>Bacillati</taxon>
        <taxon>Actinomycetota</taxon>
        <taxon>Actinomycetes</taxon>
        <taxon>Propionibacteriales</taxon>
        <taxon>Nocardioidaceae</taxon>
        <taxon>Nocardioides</taxon>
    </lineage>
</organism>
<keyword evidence="9" id="KW-0378">Hydrolase</keyword>
<evidence type="ECO:0000256" key="14">
    <source>
        <dbReference type="PIRSR" id="PIRSR634015-1"/>
    </source>
</evidence>
<dbReference type="InterPro" id="IPR042097">
    <property type="entry name" value="Aminopeptidase_N-like_N_sf"/>
</dbReference>
<dbReference type="GO" id="GO:0008270">
    <property type="term" value="F:zinc ion binding"/>
    <property type="evidence" value="ECO:0007669"/>
    <property type="project" value="InterPro"/>
</dbReference>
<feature type="active site" description="Proton donor" evidence="14">
    <location>
        <position position="371"/>
    </location>
</feature>
<dbReference type="RefSeq" id="WP_246165776.1">
    <property type="nucleotide sequence ID" value="NZ_BKAF01000001.1"/>
</dbReference>
<keyword evidence="19" id="KW-1185">Reference proteome</keyword>
<evidence type="ECO:0000256" key="4">
    <source>
        <dbReference type="ARBA" id="ARBA00012564"/>
    </source>
</evidence>
<dbReference type="Proteomes" id="UP000198649">
    <property type="component" value="Unassembled WGS sequence"/>
</dbReference>
<sequence>MKVPGLSSDLPTADPYLPGHGDPAWSATHYALDLVYDIDGNRLRATSTIDAVAVDDLTRVVLDLAHLDVTKVKVDGRAPAKFRTREGRLVVTLATPLKQGAAFSMVVTYAGNPRPLIEKHHGDAGWEELTDGVIVAGQPHGAPTWFPCNDRPDDKASYAISVTAHPDYHVVANGILGSRRRHGSSVTWTYLQDEPMATYLATVQIGRYDVRELDAIVPMYAVVPHDAGSGVEDAFGRQPEMLAAFAELFGDYPFPLYSVVVTADDLEIPLESQSLSTFGRNFLTSEWESVRLVAHELAHQWFGNTVTLGAWRDIWLHEGFACYAEWLWSERSGGDTADVHARVHHQRLAGLDQDLLLSDPGPALMFDDRVYKRGALTLHALRLTVGDDDAFFGLLRAWVADHRGGTVSTADFVAHVAAHVPARTGEAVDALFAQWLNEEELPDLPDAPDALNAS</sequence>
<protein>
    <recommendedName>
        <fullName evidence="5">Aminopeptidase N</fullName>
        <ecNumber evidence="4">3.4.11.2</ecNumber>
    </recommendedName>
    <alternativeName>
        <fullName evidence="12">Alanine aminopeptidase</fullName>
    </alternativeName>
    <alternativeName>
        <fullName evidence="13">Lysyl aminopeptidase</fullName>
    </alternativeName>
</protein>
<dbReference type="PRINTS" id="PR00756">
    <property type="entry name" value="ALADIPTASE"/>
</dbReference>
<evidence type="ECO:0000259" key="17">
    <source>
        <dbReference type="Pfam" id="PF17900"/>
    </source>
</evidence>
<feature type="binding site" evidence="15">
    <location>
        <position position="318"/>
    </location>
    <ligand>
        <name>Zn(2+)</name>
        <dbReference type="ChEBI" id="CHEBI:29105"/>
        <note>catalytic</note>
    </ligand>
</feature>
<keyword evidence="7" id="KW-0645">Protease</keyword>
<dbReference type="SUPFAM" id="SSF55486">
    <property type="entry name" value="Metalloproteases ('zincins'), catalytic domain"/>
    <property type="match status" value="1"/>
</dbReference>
<dbReference type="InterPro" id="IPR045357">
    <property type="entry name" value="Aminopeptidase_N-like_N"/>
</dbReference>
<dbReference type="GO" id="GO:0008237">
    <property type="term" value="F:metallopeptidase activity"/>
    <property type="evidence" value="ECO:0007669"/>
    <property type="project" value="UniProtKB-KW"/>
</dbReference>
<dbReference type="GO" id="GO:0006508">
    <property type="term" value="P:proteolysis"/>
    <property type="evidence" value="ECO:0007669"/>
    <property type="project" value="UniProtKB-KW"/>
</dbReference>
<evidence type="ECO:0000256" key="2">
    <source>
        <dbReference type="ARBA" id="ARBA00004496"/>
    </source>
</evidence>
<keyword evidence="10 15" id="KW-0862">Zinc</keyword>
<evidence type="ECO:0000313" key="18">
    <source>
        <dbReference type="EMBL" id="SFH62633.1"/>
    </source>
</evidence>
<evidence type="ECO:0000256" key="11">
    <source>
        <dbReference type="ARBA" id="ARBA00023049"/>
    </source>
</evidence>
<feature type="domain" description="Aminopeptidase N-like N-terminal" evidence="17">
    <location>
        <begin position="28"/>
        <end position="200"/>
    </location>
</feature>